<keyword evidence="7" id="KW-1185">Reference proteome</keyword>
<dbReference type="GeneID" id="106170083"/>
<dbReference type="SUPFAM" id="SSF49854">
    <property type="entry name" value="Spermadhesin, CUB domain"/>
    <property type="match status" value="1"/>
</dbReference>
<dbReference type="PANTHER" id="PTHR22803">
    <property type="entry name" value="MANNOSE, PHOSPHOLIPASE, LECTIN RECEPTOR RELATED"/>
    <property type="match status" value="1"/>
</dbReference>
<keyword evidence="4" id="KW-1133">Transmembrane helix</keyword>
<keyword evidence="4" id="KW-0812">Transmembrane</keyword>
<dbReference type="OrthoDB" id="6133475at2759"/>
<feature type="domain" description="C-type lectin" evidence="6">
    <location>
        <begin position="176"/>
        <end position="293"/>
    </location>
</feature>
<dbReference type="PROSITE" id="PS50041">
    <property type="entry name" value="C_TYPE_LECTIN_2"/>
    <property type="match status" value="1"/>
</dbReference>
<dbReference type="RefSeq" id="XP_013405275.1">
    <property type="nucleotide sequence ID" value="XM_013549821.2"/>
</dbReference>
<dbReference type="InterPro" id="IPR050111">
    <property type="entry name" value="C-type_lectin/snaclec_domain"/>
</dbReference>
<sequence>MVVSTRLKTEMVSEYRAVWKVSWFTVTLIMSVAKLAEAQNYSYCINGGVNRITNFKGDISSNMEGKAYYRSDMDCTWVLDAGEGGRVLVTVLSSSLQWAPNDATCTQYDHMEVRNGDTASGDVIVTWCGDRSPSTLISTGRYLYIKFKTKSQNNTGVRLKYETFDATLCPPGWREYRNHCYKVETHPLSWEDAHRYCVRDQSNLVSISSEAEQSFITDAVNSVTAGTAFYVWIGVRYVQQSSDWLWIDNSVSYLQSGWTKSGTTSGSGCGCIKPSTNSWISKLCTLDNISVCKMKKGAATQIFTIPADNPVRDEGSYWEFIVVGIIVIITACFIGNFIKAKCTGNVETSSENDSDVTRSTQVTQHQRPAPQLQMTRLRTRLQNLQDQARARYTQNNNRVSHAANEDTLYQKDISDMPETGNIRAGALSPITSTFPSAPPMYDDEPRQGTFPVRTTAAPFDGIEEHSGTPPPSYEEVFGSEAHSK</sequence>
<dbReference type="Pfam" id="PF00059">
    <property type="entry name" value="Lectin_C"/>
    <property type="match status" value="1"/>
</dbReference>
<feature type="region of interest" description="Disordered" evidence="3">
    <location>
        <begin position="459"/>
        <end position="484"/>
    </location>
</feature>
<dbReference type="Gene3D" id="3.10.100.10">
    <property type="entry name" value="Mannose-Binding Protein A, subunit A"/>
    <property type="match status" value="1"/>
</dbReference>
<dbReference type="Gene3D" id="2.60.120.290">
    <property type="entry name" value="Spermadhesin, CUB domain"/>
    <property type="match status" value="1"/>
</dbReference>
<dbReference type="InterPro" id="IPR000859">
    <property type="entry name" value="CUB_dom"/>
</dbReference>
<feature type="transmembrane region" description="Helical" evidence="4">
    <location>
        <begin position="317"/>
        <end position="338"/>
    </location>
</feature>
<evidence type="ECO:0000313" key="9">
    <source>
        <dbReference type="RefSeq" id="XP_013405276.1"/>
    </source>
</evidence>
<feature type="region of interest" description="Disordered" evidence="3">
    <location>
        <begin position="348"/>
        <end position="369"/>
    </location>
</feature>
<evidence type="ECO:0000313" key="8">
    <source>
        <dbReference type="RefSeq" id="XP_013405275.1"/>
    </source>
</evidence>
<evidence type="ECO:0000256" key="1">
    <source>
        <dbReference type="ARBA" id="ARBA00023157"/>
    </source>
</evidence>
<dbReference type="SMART" id="SM00034">
    <property type="entry name" value="CLECT"/>
    <property type="match status" value="1"/>
</dbReference>
<dbReference type="CDD" id="cd00041">
    <property type="entry name" value="CUB"/>
    <property type="match status" value="1"/>
</dbReference>
<organism evidence="7 9">
    <name type="scientific">Lingula anatina</name>
    <name type="common">Brachiopod</name>
    <name type="synonym">Lingula unguis</name>
    <dbReference type="NCBI Taxonomy" id="7574"/>
    <lineage>
        <taxon>Eukaryota</taxon>
        <taxon>Metazoa</taxon>
        <taxon>Spiralia</taxon>
        <taxon>Lophotrochozoa</taxon>
        <taxon>Brachiopoda</taxon>
        <taxon>Linguliformea</taxon>
        <taxon>Lingulata</taxon>
        <taxon>Lingulida</taxon>
        <taxon>Linguloidea</taxon>
        <taxon>Lingulidae</taxon>
        <taxon>Lingula</taxon>
    </lineage>
</organism>
<evidence type="ECO:0000259" key="6">
    <source>
        <dbReference type="PROSITE" id="PS50041"/>
    </source>
</evidence>
<keyword evidence="1" id="KW-1015">Disulfide bond</keyword>
<gene>
    <name evidence="8 9" type="primary">LOC106170083</name>
</gene>
<dbReference type="SMART" id="SM00042">
    <property type="entry name" value="CUB"/>
    <property type="match status" value="1"/>
</dbReference>
<keyword evidence="4" id="KW-0472">Membrane</keyword>
<dbReference type="AlphaFoldDB" id="A0A1S3J4T3"/>
<dbReference type="RefSeq" id="XP_013405276.1">
    <property type="nucleotide sequence ID" value="XM_013549822.1"/>
</dbReference>
<dbReference type="InterPro" id="IPR016187">
    <property type="entry name" value="CTDL_fold"/>
</dbReference>
<protein>
    <submittedName>
        <fullName evidence="8 9">Uncharacterized protein LOC106170083</fullName>
    </submittedName>
</protein>
<proteinExistence type="predicted"/>
<name>A0A1S3J4T3_LINAN</name>
<feature type="domain" description="CUB" evidence="5">
    <location>
        <begin position="46"/>
        <end position="164"/>
    </location>
</feature>
<dbReference type="SUPFAM" id="SSF56436">
    <property type="entry name" value="C-type lectin-like"/>
    <property type="match status" value="1"/>
</dbReference>
<dbReference type="InterPro" id="IPR035914">
    <property type="entry name" value="Sperma_CUB_dom_sf"/>
</dbReference>
<dbReference type="Proteomes" id="UP000085678">
    <property type="component" value="Unplaced"/>
</dbReference>
<accession>A0A1S3J4T3</accession>
<dbReference type="InterPro" id="IPR001304">
    <property type="entry name" value="C-type_lectin-like"/>
</dbReference>
<dbReference type="CDD" id="cd00037">
    <property type="entry name" value="CLECT"/>
    <property type="match status" value="1"/>
</dbReference>
<evidence type="ECO:0000256" key="4">
    <source>
        <dbReference type="SAM" id="Phobius"/>
    </source>
</evidence>
<evidence type="ECO:0000259" key="5">
    <source>
        <dbReference type="PROSITE" id="PS01180"/>
    </source>
</evidence>
<evidence type="ECO:0000256" key="3">
    <source>
        <dbReference type="SAM" id="MobiDB-lite"/>
    </source>
</evidence>
<dbReference type="Pfam" id="PF00431">
    <property type="entry name" value="CUB"/>
    <property type="match status" value="1"/>
</dbReference>
<dbReference type="KEGG" id="lak:106170083"/>
<evidence type="ECO:0000313" key="7">
    <source>
        <dbReference type="Proteomes" id="UP000085678"/>
    </source>
</evidence>
<dbReference type="PROSITE" id="PS01180">
    <property type="entry name" value="CUB"/>
    <property type="match status" value="1"/>
</dbReference>
<reference evidence="8 9" key="1">
    <citation type="submission" date="2025-04" db="UniProtKB">
        <authorList>
            <consortium name="RefSeq"/>
        </authorList>
    </citation>
    <scope>IDENTIFICATION</scope>
    <source>
        <tissue evidence="8 9">Gonads</tissue>
    </source>
</reference>
<dbReference type="InterPro" id="IPR016186">
    <property type="entry name" value="C-type_lectin-like/link_sf"/>
</dbReference>
<comment type="caution">
    <text evidence="2">Lacks conserved residue(s) required for the propagation of feature annotation.</text>
</comment>
<evidence type="ECO:0000256" key="2">
    <source>
        <dbReference type="PROSITE-ProRule" id="PRU00059"/>
    </source>
</evidence>